<dbReference type="Gramene" id="TRITD6Bv1G155160.1">
    <property type="protein sequence ID" value="TRITD6Bv1G155160.1"/>
    <property type="gene ID" value="TRITD6Bv1G155160"/>
</dbReference>
<dbReference type="PANTHER" id="PTHR33165:SF72">
    <property type="entry name" value="F-BOX DOMAIN-CONTAINING PROTEIN"/>
    <property type="match status" value="1"/>
</dbReference>
<dbReference type="AlphaFoldDB" id="A0A9R0YRE6"/>
<accession>A0A9R0YRE6</accession>
<dbReference type="OMA" id="CSFKYLP"/>
<keyword evidence="3" id="KW-1185">Reference proteome</keyword>
<dbReference type="Proteomes" id="UP000324705">
    <property type="component" value="Chromosome 6B"/>
</dbReference>
<evidence type="ECO:0000313" key="2">
    <source>
        <dbReference type="EMBL" id="VAI59659.1"/>
    </source>
</evidence>
<organism evidence="2 3">
    <name type="scientific">Triticum turgidum subsp. durum</name>
    <name type="common">Durum wheat</name>
    <name type="synonym">Triticum durum</name>
    <dbReference type="NCBI Taxonomy" id="4567"/>
    <lineage>
        <taxon>Eukaryota</taxon>
        <taxon>Viridiplantae</taxon>
        <taxon>Streptophyta</taxon>
        <taxon>Embryophyta</taxon>
        <taxon>Tracheophyta</taxon>
        <taxon>Spermatophyta</taxon>
        <taxon>Magnoliopsida</taxon>
        <taxon>Liliopsida</taxon>
        <taxon>Poales</taxon>
        <taxon>Poaceae</taxon>
        <taxon>BOP clade</taxon>
        <taxon>Pooideae</taxon>
        <taxon>Triticodae</taxon>
        <taxon>Triticeae</taxon>
        <taxon>Triticinae</taxon>
        <taxon>Triticum</taxon>
    </lineage>
</organism>
<proteinExistence type="predicted"/>
<sequence>MASAGLKRKACSFAALTARKRPEAAGEPSQATDWSSLPPDITRIIAEQLLAEDVTDYMCFRAVCSHWRAFTTSPCDLTLQETRFRPRGWVALCDGDGVRPADACEITLFHTSTSRRLHVRLSELQNHRIVGFTDGLLILLNKGTTAVRVLHPFTRVFIDLPPLAPIFHHLVWMKAAVCRSHASIAVVAWFSVVPVVVYAEPGKPHWSVIHQGLELWTALPFRGRLFGIRKGTGEIVQVYPLFPQHPVVARIPSLFGCPAFCYYYLVEFREYMLLAVQHRRVSQSKKGWQPFAFALFLVNINQRGLVLLSSLGDRALFLSKDRCLCVSATKLPSISSNSIYFSLPNFDPGVVYSLSSGTFERTSTYALIHDLKERVRPSVRPFTLADHLTTYCHHFEWSKGLMFHEYYVIPSSWKEMLRKITLQDCEIQVSCVCEENEVGSLTSKKKNLGITGTYYLVCCSFKYLPMPLSFYCYSFHAGLLKIR</sequence>
<dbReference type="InterPro" id="IPR036047">
    <property type="entry name" value="F-box-like_dom_sf"/>
</dbReference>
<evidence type="ECO:0000313" key="3">
    <source>
        <dbReference type="Proteomes" id="UP000324705"/>
    </source>
</evidence>
<gene>
    <name evidence="2" type="ORF">TRITD_6Bv1G155160</name>
</gene>
<feature type="domain" description="KIB1-4 beta-propeller" evidence="1">
    <location>
        <begin position="112"/>
        <end position="347"/>
    </location>
</feature>
<dbReference type="EMBL" id="LT934122">
    <property type="protein sequence ID" value="VAI59659.1"/>
    <property type="molecule type" value="Genomic_DNA"/>
</dbReference>
<reference evidence="2 3" key="1">
    <citation type="submission" date="2017-09" db="EMBL/GenBank/DDBJ databases">
        <authorList>
            <consortium name="International Durum Wheat Genome Sequencing Consortium (IDWGSC)"/>
            <person name="Milanesi L."/>
        </authorList>
    </citation>
    <scope>NUCLEOTIDE SEQUENCE [LARGE SCALE GENOMIC DNA]</scope>
    <source>
        <strain evidence="3">cv. Svevo</strain>
    </source>
</reference>
<protein>
    <recommendedName>
        <fullName evidence="1">KIB1-4 beta-propeller domain-containing protein</fullName>
    </recommendedName>
</protein>
<evidence type="ECO:0000259" key="1">
    <source>
        <dbReference type="Pfam" id="PF03478"/>
    </source>
</evidence>
<dbReference type="SUPFAM" id="SSF81383">
    <property type="entry name" value="F-box domain"/>
    <property type="match status" value="1"/>
</dbReference>
<dbReference type="Pfam" id="PF03478">
    <property type="entry name" value="Beta-prop_KIB1-4"/>
    <property type="match status" value="1"/>
</dbReference>
<name>A0A9R0YRE6_TRITD</name>
<dbReference type="InterPro" id="IPR005174">
    <property type="entry name" value="KIB1-4_b-propeller"/>
</dbReference>
<dbReference type="PANTHER" id="PTHR33165">
    <property type="entry name" value="F-BOX DOMAIN CONTAINING PROTEIN-LIKE-RELATED"/>
    <property type="match status" value="1"/>
</dbReference>